<dbReference type="EMBL" id="CP011859">
    <property type="protein sequence ID" value="AQY21368.1"/>
    <property type="molecule type" value="Genomic_DNA"/>
</dbReference>
<sequence>MKLYVQKQLNGSLVPCHNSDWEKAKKLKPNNEYLVEIKQPRNIKFHRKFFALINMLFDNQEQYKNIERLRKDLIIEAGYYDEWVDLNGEIKREAKSVSFAKMSEMEFSELYSRVVDVIVQYFHFDKQDIIDNVEQYF</sequence>
<accession>A0A1S7DQG8</accession>
<evidence type="ECO:0000313" key="2">
    <source>
        <dbReference type="Proteomes" id="UP000189883"/>
    </source>
</evidence>
<dbReference type="RefSeq" id="WP_079206610.1">
    <property type="nucleotide sequence ID" value="NZ_CP011859.1"/>
</dbReference>
<proteinExistence type="predicted"/>
<gene>
    <name evidence="1" type="ORF">AB406_0409</name>
</gene>
<evidence type="ECO:0000313" key="1">
    <source>
        <dbReference type="EMBL" id="AQY21368.1"/>
    </source>
</evidence>
<dbReference type="Pfam" id="PF07105">
    <property type="entry name" value="DUF1367"/>
    <property type="match status" value="2"/>
</dbReference>
<reference evidence="1 2" key="1">
    <citation type="submission" date="2015-06" db="EMBL/GenBank/DDBJ databases">
        <title>R. anatipestifer strain HXb2 is the most virulent strain so far, and the genome sequence would help us uncover the pathogenesis.</title>
        <authorList>
            <person name="Hu Q."/>
            <person name="Qi J."/>
            <person name="Bo H."/>
            <person name="Liu G."/>
            <person name="Tao M."/>
            <person name="Ding Y."/>
            <person name="Xue Y."/>
        </authorList>
    </citation>
    <scope>NUCLEOTIDE SEQUENCE [LARGE SCALE GENOMIC DNA]</scope>
    <source>
        <strain evidence="1 2">HXb2</strain>
    </source>
</reference>
<organism evidence="1 2">
    <name type="scientific">Riemerella anatipestifer</name>
    <name type="common">Moraxella anatipestifer</name>
    <dbReference type="NCBI Taxonomy" id="34085"/>
    <lineage>
        <taxon>Bacteria</taxon>
        <taxon>Pseudomonadati</taxon>
        <taxon>Bacteroidota</taxon>
        <taxon>Flavobacteriia</taxon>
        <taxon>Flavobacteriales</taxon>
        <taxon>Weeksellaceae</taxon>
        <taxon>Riemerella</taxon>
    </lineage>
</organism>
<dbReference type="Proteomes" id="UP000189883">
    <property type="component" value="Chromosome"/>
</dbReference>
<dbReference type="AlphaFoldDB" id="A0A1S7DQG8"/>
<dbReference type="InterPro" id="IPR009797">
    <property type="entry name" value="DUF1367"/>
</dbReference>
<protein>
    <recommendedName>
        <fullName evidence="3">DUF1367 domain-containing protein</fullName>
    </recommendedName>
</protein>
<evidence type="ECO:0008006" key="3">
    <source>
        <dbReference type="Google" id="ProtNLM"/>
    </source>
</evidence>
<name>A0A1S7DQG8_RIEAN</name>